<evidence type="ECO:0000256" key="1">
    <source>
        <dbReference type="ARBA" id="ARBA00001446"/>
    </source>
</evidence>
<feature type="active site" description="Proton donor/acceptor" evidence="7">
    <location>
        <position position="162"/>
    </location>
</feature>
<dbReference type="GO" id="GO:0047448">
    <property type="term" value="F:5-dehydro-4-deoxyglucarate dehydratase activity"/>
    <property type="evidence" value="ECO:0007669"/>
    <property type="project" value="UniProtKB-UniRule"/>
</dbReference>
<dbReference type="InterPro" id="IPR002220">
    <property type="entry name" value="DapA-like"/>
</dbReference>
<dbReference type="HAMAP" id="MF_00694">
    <property type="entry name" value="KDGDH"/>
    <property type="match status" value="1"/>
</dbReference>
<comment type="pathway">
    <text evidence="2 5">Carbohydrate acid metabolism; D-glucarate degradation; 2,5-dioxopentanoate from D-glucarate: step 2/2.</text>
</comment>
<keyword evidence="9" id="KW-0614">Plasmid</keyword>
<evidence type="ECO:0000256" key="5">
    <source>
        <dbReference type="HAMAP-Rule" id="MF_00694"/>
    </source>
</evidence>
<comment type="catalytic activity">
    <reaction evidence="1 5">
        <text>5-dehydro-4-deoxy-D-glucarate + H(+) = 2,5-dioxopentanoate + CO2 + H2O</text>
        <dbReference type="Rhea" id="RHEA:24608"/>
        <dbReference type="ChEBI" id="CHEBI:15377"/>
        <dbReference type="ChEBI" id="CHEBI:15378"/>
        <dbReference type="ChEBI" id="CHEBI:16526"/>
        <dbReference type="ChEBI" id="CHEBI:42819"/>
        <dbReference type="ChEBI" id="CHEBI:58136"/>
        <dbReference type="EC" id="4.2.1.41"/>
    </reaction>
</comment>
<evidence type="ECO:0000313" key="10">
    <source>
        <dbReference type="Proteomes" id="UP000007735"/>
    </source>
</evidence>
<reference evidence="9 10" key="1">
    <citation type="journal article" date="2012" name="J. Bacteriol.">
        <title>Genome sequence of the soybean symbiont Sinorhizobium fredii HH103.</title>
        <authorList>
            <person name="Weidner S."/>
            <person name="Becker A."/>
            <person name="Bonilla I."/>
            <person name="Jaenicke S."/>
            <person name="Lloret J."/>
            <person name="Margaret I."/>
            <person name="Puhler A."/>
            <person name="Ruiz-Sainz J.E."/>
            <person name="Schneiker-Bekel S."/>
            <person name="Szczepanowski R."/>
            <person name="Vinardell J.M."/>
            <person name="Zehner S."/>
            <person name="Gottfert M."/>
        </authorList>
    </citation>
    <scope>NUCLEOTIDE SEQUENCE [LARGE SCALE GENOMIC DNA]</scope>
    <source>
        <strain evidence="9 10">HH103</strain>
        <plasmid evidence="10">pSfHH103e</plasmid>
    </source>
</reference>
<proteinExistence type="inferred from homology"/>
<accession>G9AIE7</accession>
<dbReference type="NCBIfam" id="NF002958">
    <property type="entry name" value="PRK03620.1"/>
    <property type="match status" value="1"/>
</dbReference>
<feature type="binding site" evidence="8">
    <location>
        <position position="76"/>
    </location>
    <ligand>
        <name>pyruvate</name>
        <dbReference type="ChEBI" id="CHEBI:15361"/>
    </ligand>
</feature>
<geneLocation type="plasmid" evidence="9 10">
    <name>pSfHH103e</name>
</geneLocation>
<dbReference type="GO" id="GO:0008840">
    <property type="term" value="F:4-hydroxy-tetrahydrodipicolinate synthase activity"/>
    <property type="evidence" value="ECO:0007669"/>
    <property type="project" value="TreeGrafter"/>
</dbReference>
<evidence type="ECO:0000256" key="3">
    <source>
        <dbReference type="ARBA" id="ARBA00007592"/>
    </source>
</evidence>
<dbReference type="Pfam" id="PF00701">
    <property type="entry name" value="DHDPS"/>
    <property type="match status" value="1"/>
</dbReference>
<dbReference type="SUPFAM" id="SSF51569">
    <property type="entry name" value="Aldolase"/>
    <property type="match status" value="1"/>
</dbReference>
<dbReference type="NCBIfam" id="TIGR03249">
    <property type="entry name" value="KdgD"/>
    <property type="match status" value="1"/>
</dbReference>
<dbReference type="PATRIC" id="fig|380.5.peg.5919"/>
<evidence type="ECO:0000256" key="6">
    <source>
        <dbReference type="PIRNR" id="PIRNR001365"/>
    </source>
</evidence>
<evidence type="ECO:0000313" key="9">
    <source>
        <dbReference type="EMBL" id="CCF00829.1"/>
    </source>
</evidence>
<dbReference type="UniPathway" id="UPA00564">
    <property type="reaction ID" value="UER00628"/>
</dbReference>
<feature type="active site" description="Schiff-base intermediate with substrate" evidence="7">
    <location>
        <position position="188"/>
    </location>
</feature>
<dbReference type="InterPro" id="IPR017655">
    <property type="entry name" value="Dehydro-deoxyglucarate_dehyd"/>
</dbReference>
<dbReference type="EC" id="4.2.1.41" evidence="5"/>
<keyword evidence="4 5" id="KW-0456">Lyase</keyword>
<evidence type="ECO:0000256" key="8">
    <source>
        <dbReference type="PIRSR" id="PIRSR001365-2"/>
    </source>
</evidence>
<dbReference type="EMBL" id="HE616899">
    <property type="protein sequence ID" value="CCF00829.1"/>
    <property type="molecule type" value="Genomic_DNA"/>
</dbReference>
<dbReference type="AlphaFoldDB" id="G9AIE7"/>
<comment type="similarity">
    <text evidence="3 5 6">Belongs to the DapA family.</text>
</comment>
<evidence type="ECO:0000256" key="7">
    <source>
        <dbReference type="PIRSR" id="PIRSR001365-1"/>
    </source>
</evidence>
<dbReference type="GO" id="GO:0042838">
    <property type="term" value="P:D-glucarate catabolic process"/>
    <property type="evidence" value="ECO:0007669"/>
    <property type="project" value="UniProtKB-UniRule"/>
</dbReference>
<dbReference type="Proteomes" id="UP000007735">
    <property type="component" value="Plasmid pSfHH103e"/>
</dbReference>
<sequence>MTPMNHHHMTVHDILSISGGLPLSPDEIKARIASGLLSFPVTHFHDDYSLNLESYRGHVEWLSGFGAAALFAAGGTGEFFSLSPEEVGDVTRAAKEASGNVPIIAGCGYGTALAKETARRAEEAGADGLLLLPHYLMEVPQEGIYRHVKAVCESTGLGVIIYNRSNSVANADTVARLAEACPNLIGFKDGTGKVDLVRHVTAKLGNRLCYIGGMPTHELFAEGFNGVGVTTYSSAVFNFVPKLAQRFYKAMRAGDRTTMEEILHSFFFPFAALRDREQGYPVSIIKAGVELIGRTPGPVRPPLTDLKPKEKELLWSLIEKAAA</sequence>
<gene>
    <name evidence="9" type="primary">kdgD</name>
    <name evidence="9" type="ordered locus">SFHH103_06370</name>
</gene>
<dbReference type="SMART" id="SM01130">
    <property type="entry name" value="DHDPS"/>
    <property type="match status" value="1"/>
</dbReference>
<name>G9AIE7_SINF1</name>
<dbReference type="CDD" id="cd00951">
    <property type="entry name" value="KDGDH"/>
    <property type="match status" value="1"/>
</dbReference>
<dbReference type="PIRSF" id="PIRSF001365">
    <property type="entry name" value="DHDPS"/>
    <property type="match status" value="1"/>
</dbReference>
<protein>
    <recommendedName>
        <fullName evidence="5">Probable 5-dehydro-4-deoxyglucarate dehydratase</fullName>
        <ecNumber evidence="5">4.2.1.41</ecNumber>
    </recommendedName>
    <alternativeName>
        <fullName evidence="5">5-keto-4-deoxy-glucarate dehydratase</fullName>
        <shortName evidence="5">KDGDH</shortName>
    </alternativeName>
</protein>
<dbReference type="KEGG" id="sfh:SFHH103_06370"/>
<evidence type="ECO:0000256" key="4">
    <source>
        <dbReference type="ARBA" id="ARBA00023239"/>
    </source>
</evidence>
<evidence type="ECO:0000256" key="2">
    <source>
        <dbReference type="ARBA" id="ARBA00004983"/>
    </source>
</evidence>
<dbReference type="Gene3D" id="3.20.20.70">
    <property type="entry name" value="Aldolase class I"/>
    <property type="match status" value="1"/>
</dbReference>
<dbReference type="InterPro" id="IPR013785">
    <property type="entry name" value="Aldolase_TIM"/>
</dbReference>
<dbReference type="HOGENOM" id="CLU_049343_5_2_5"/>
<organism evidence="9 10">
    <name type="scientific">Sinorhizobium fredii (strain HH103)</name>
    <dbReference type="NCBI Taxonomy" id="1117943"/>
    <lineage>
        <taxon>Bacteria</taxon>
        <taxon>Pseudomonadati</taxon>
        <taxon>Pseudomonadota</taxon>
        <taxon>Alphaproteobacteria</taxon>
        <taxon>Hyphomicrobiales</taxon>
        <taxon>Rhizobiaceae</taxon>
        <taxon>Sinorhizobium/Ensifer group</taxon>
        <taxon>Sinorhizobium</taxon>
    </lineage>
</organism>
<dbReference type="PANTHER" id="PTHR12128:SF19">
    <property type="entry name" value="5-DEHYDRO-4-DEOXYGLUCARATE DEHYDRATASE 2-RELATED"/>
    <property type="match status" value="1"/>
</dbReference>
<dbReference type="PANTHER" id="PTHR12128">
    <property type="entry name" value="DIHYDRODIPICOLINATE SYNTHASE"/>
    <property type="match status" value="1"/>
</dbReference>